<feature type="region of interest" description="Disordered" evidence="1">
    <location>
        <begin position="972"/>
        <end position="1002"/>
    </location>
</feature>
<gene>
    <name evidence="2" type="ORF">SAMN04488047_1262</name>
</gene>
<reference evidence="2 3" key="1">
    <citation type="submission" date="2016-10" db="EMBL/GenBank/DDBJ databases">
        <authorList>
            <person name="de Groot N.N."/>
        </authorList>
    </citation>
    <scope>NUCLEOTIDE SEQUENCE [LARGE SCALE GENOMIC DNA]</scope>
    <source>
        <strain evidence="2 3">DSM 19547</strain>
    </source>
</reference>
<accession>A0A1I5V239</accession>
<evidence type="ECO:0000313" key="3">
    <source>
        <dbReference type="Proteomes" id="UP000199356"/>
    </source>
</evidence>
<dbReference type="RefSeq" id="WP_093424953.1">
    <property type="nucleotide sequence ID" value="NZ_FOXA01000026.1"/>
</dbReference>
<dbReference type="EMBL" id="FOXA01000026">
    <property type="protein sequence ID" value="SFQ01016.1"/>
    <property type="molecule type" value="Genomic_DNA"/>
</dbReference>
<dbReference type="AlphaFoldDB" id="A0A1I5V239"/>
<feature type="region of interest" description="Disordered" evidence="1">
    <location>
        <begin position="360"/>
        <end position="380"/>
    </location>
</feature>
<keyword evidence="3" id="KW-1185">Reference proteome</keyword>
<dbReference type="Proteomes" id="UP000199356">
    <property type="component" value="Unassembled WGS sequence"/>
</dbReference>
<organism evidence="2 3">
    <name type="scientific">Tranquillimonas alkanivorans</name>
    <dbReference type="NCBI Taxonomy" id="441119"/>
    <lineage>
        <taxon>Bacteria</taxon>
        <taxon>Pseudomonadati</taxon>
        <taxon>Pseudomonadota</taxon>
        <taxon>Alphaproteobacteria</taxon>
        <taxon>Rhodobacterales</taxon>
        <taxon>Roseobacteraceae</taxon>
        <taxon>Tranquillimonas</taxon>
    </lineage>
</organism>
<feature type="compositionally biased region" description="Basic and acidic residues" evidence="1">
    <location>
        <begin position="369"/>
        <end position="380"/>
    </location>
</feature>
<proteinExistence type="predicted"/>
<evidence type="ECO:0000313" key="2">
    <source>
        <dbReference type="EMBL" id="SFQ01016.1"/>
    </source>
</evidence>
<dbReference type="Gene3D" id="2.40.50.90">
    <property type="match status" value="1"/>
</dbReference>
<dbReference type="InterPro" id="IPR035437">
    <property type="entry name" value="SNase_OB-fold_sf"/>
</dbReference>
<sequence>MSSDENLKADALKEINSIFARNGIDREVGRDLASEDVSALRKLIATLKQKRKAGATSRAETADYGLSIGIREMLMSGHLEVAGHEDVETIAAAEFRRAEEDARRNEAARQKEPGGPAPDVAVYRSKIYSGRMRVVPDTAPPKSVRGSVEWIKQKSNVTPLVDPAHQLVILRLRAEGMNRDEAETRAKQVLEARGEDRALLHGSDALVVARSLHAENDLTEEEKRAANSVLRKVVTGDEAVLDDEPDVELPTAIGDRRIPAEMTPAEAGAVRANLVPGSLDQFSQGDRDVIALLERGIFSGKIKVSRERSFGAVATREASNVEQFVQVADEANPVGDRLAAMIEDDNGPARAEELERRLETMVTTDREEEAAAREEASRTTEDGLKALQAMGIRTRRDEPAGPDEVEARIAETMRATRPGRETVSGRVNLTPEADKLEAIDAYVNVLRSWEMAANAGEADAVQYLLDRRLACVETLRSMGAINSAFLSGRTTGLNGDLALYLAADIEEIDTPEKGSPQWTDRKERLAAVRDRLRSGLETHVPANRWNPNSNGGIAPEHFAELTRRAADLIANGEEIGDQRRVVEIMRNEVVAHSFHGQFIMDVLAETDESDQSAKDELLAGFGWSRAIRDDNNAELEAVPMSEAVKAGMGSETGIEKLRQFQRIHALGKEIETNPPAVIALHEHLKGDDWAWNIARAGLIEQRFDKSILAEYRRELSKEEIRASGLKGRKADDPVRVFASAYQRFLRDFELGDERMALAMNAMRVSAKKILEKSEDIKALSDGNNELMAALLEFSGDREAELRQESEQVFGSSLRDLVEKQGLAGAPVRNFSKDADAAFNSGDDLVFEAVSGDAVRIARSREELEAGEGQVYSLAGLVAPPSTMVDEKGQERPVLTKDGEVNAGQESLENLAGLLSRFDRKHLSVEILESKSGEKCAQITLPGGRTLADEQIRMGYGLVRSGFGDTDRRHENLAKRSRSEKKGLHAHGFPEVSGSWRSQDGTPKLSLAERRDRISNTVFNYFAPDVRTAAEMLRRPETRFMALPLKAWSAGPVMEREMRGFVRENPERAIEMYEESCSMLDELYQKKQEKGLRSRERYATDYVNRGRAMIGAALAAENEYDLSDPTNPKSFEQRSLEDLKKYPSLTEEARIERRERWNQRMKDAAEKGEKAVRAGFREAGRMADSVMSIGEGLV</sequence>
<feature type="compositionally biased region" description="Basic and acidic residues" evidence="1">
    <location>
        <begin position="101"/>
        <end position="112"/>
    </location>
</feature>
<name>A0A1I5V239_9RHOB</name>
<evidence type="ECO:0000256" key="1">
    <source>
        <dbReference type="SAM" id="MobiDB-lite"/>
    </source>
</evidence>
<feature type="region of interest" description="Disordered" evidence="1">
    <location>
        <begin position="101"/>
        <end position="120"/>
    </location>
</feature>
<protein>
    <submittedName>
        <fullName evidence="2">Uncharacterized protein</fullName>
    </submittedName>
</protein>